<dbReference type="CDD" id="cd04384">
    <property type="entry name" value="RhoGAP_CdGAP"/>
    <property type="match status" value="1"/>
</dbReference>
<proteinExistence type="predicted"/>
<protein>
    <recommendedName>
        <fullName evidence="3">Rho-GAP domain-containing protein</fullName>
    </recommendedName>
</protein>
<dbReference type="GO" id="GO:0007264">
    <property type="term" value="P:small GTPase-mediated signal transduction"/>
    <property type="evidence" value="ECO:0007669"/>
    <property type="project" value="TreeGrafter"/>
</dbReference>
<dbReference type="Proteomes" id="UP000829720">
    <property type="component" value="Unassembled WGS sequence"/>
</dbReference>
<feature type="region of interest" description="Disordered" evidence="2">
    <location>
        <begin position="557"/>
        <end position="579"/>
    </location>
</feature>
<dbReference type="OrthoDB" id="79452at2759"/>
<evidence type="ECO:0000256" key="2">
    <source>
        <dbReference type="SAM" id="MobiDB-lite"/>
    </source>
</evidence>
<evidence type="ECO:0000259" key="3">
    <source>
        <dbReference type="PROSITE" id="PS50238"/>
    </source>
</evidence>
<evidence type="ECO:0000313" key="5">
    <source>
        <dbReference type="Proteomes" id="UP000829720"/>
    </source>
</evidence>
<keyword evidence="1" id="KW-0343">GTPase activation</keyword>
<feature type="compositionally biased region" description="Polar residues" evidence="2">
    <location>
        <begin position="557"/>
        <end position="569"/>
    </location>
</feature>
<dbReference type="InterPro" id="IPR051576">
    <property type="entry name" value="PX-Rho_GAP"/>
</dbReference>
<dbReference type="EMBL" id="JAERUA010000002">
    <property type="protein sequence ID" value="KAI1902687.1"/>
    <property type="molecule type" value="Genomic_DNA"/>
</dbReference>
<organism evidence="4 5">
    <name type="scientific">Albula goreensis</name>
    <dbReference type="NCBI Taxonomy" id="1534307"/>
    <lineage>
        <taxon>Eukaryota</taxon>
        <taxon>Metazoa</taxon>
        <taxon>Chordata</taxon>
        <taxon>Craniata</taxon>
        <taxon>Vertebrata</taxon>
        <taxon>Euteleostomi</taxon>
        <taxon>Actinopterygii</taxon>
        <taxon>Neopterygii</taxon>
        <taxon>Teleostei</taxon>
        <taxon>Albuliformes</taxon>
        <taxon>Albulidae</taxon>
        <taxon>Albula</taxon>
    </lineage>
</organism>
<sequence length="991" mass="110498">MKNKAAKQKSKRKGNESAFGCDLTEHLENSGQDVPQVLRTCAEFIETHGIVDGIYRLSGITSNIQRLRQEYSSELSPELTREVYLQDIHCVGSLCKLYFRELPNPLLTFELYNKFMDAVSVKEEHEQLQHIQTLIQELPPSHYRTLEYLTKHLAHMATLSDQTNMHVRNLALVWAPNLLRSKEIDLPNCNGDTAFLEVRVQQAVVEFILNHVEEIFNHKVGSSVPKQGLSLACQTKCATLPASSQCPPMKLMSLEEAQARSMDQKYPAHKSRQRENSLPDTTTAAFYHTVIDLPDNKGSFSGKSKKWKSIFNLGRFVTETKGKQSRNGSVFVKTRKVSEKAPIRPTKSMDSLCSVSMEDNDSEFRQSSGGNDFFKPAFKSSTLESTYNLGEKDHECKPETLRGATAVSPKISGAARKCGTPPLQKAMPEQMKVFKGDNSNVQPNSPKNRRMLYTSSTTSSSSKLAFPGGFFPLESSPRYTPKAISISEPFAVSVPLRVSAVISSNSTPCRAQDKDEVSLLPCLPSREAALAQQGCGRRTSLCGDGNYLSLGKEDWQTTTKSGSVSTNTVPGGHDTEQKETHGMLPHYTKQEVTEPPGSLHTLFHASSQPASSTMFKDTKTGQETMTQVQVSSPTAAESAKQQTKLENQLQQHYGLEKLTQLDKEIIDQEEELWSTVGVDLKIVESDIVEDEFELDHLLTNNTGNYAPIKPYAHAKRGSTASSETKYACSSSELEMFLNDRRATMRRNSAPVSVSSIRTSFIIKTCQAKAVPVIPPKIQYSYVPQPPQTKNPEPSQEKDQGKVLKSSGKDDLELLKASNSVACPKEEIQNNKPASKTPRHIETSSSLMLYKATPPTDKPGLGRQYNSNGKASSESFRYDRSTVTQRHSFRTRPKRPQSLILFSPPFPIMDYPPLGDDSKLPLSPIKNCNETVTSQNAFKEEVKDNVKNQDSVRPKNKMAIPKIGQRLETSMSCFYQPQRTSMIFERTNRQMD</sequence>
<dbReference type="InterPro" id="IPR000198">
    <property type="entry name" value="RhoGAP_dom"/>
</dbReference>
<feature type="domain" description="Rho-GAP" evidence="3">
    <location>
        <begin position="21"/>
        <end position="216"/>
    </location>
</feature>
<dbReference type="PROSITE" id="PS50238">
    <property type="entry name" value="RHOGAP"/>
    <property type="match status" value="1"/>
</dbReference>
<feature type="region of interest" description="Disordered" evidence="2">
    <location>
        <begin position="781"/>
        <end position="891"/>
    </location>
</feature>
<evidence type="ECO:0000313" key="4">
    <source>
        <dbReference type="EMBL" id="KAI1902687.1"/>
    </source>
</evidence>
<feature type="compositionally biased region" description="Polar residues" evidence="2">
    <location>
        <begin position="863"/>
        <end position="885"/>
    </location>
</feature>
<dbReference type="InterPro" id="IPR008936">
    <property type="entry name" value="Rho_GTPase_activation_prot"/>
</dbReference>
<dbReference type="Pfam" id="PF00620">
    <property type="entry name" value="RhoGAP"/>
    <property type="match status" value="1"/>
</dbReference>
<accession>A0A8T3E4X0</accession>
<reference evidence="4" key="1">
    <citation type="submission" date="2021-01" db="EMBL/GenBank/DDBJ databases">
        <authorList>
            <person name="Zahm M."/>
            <person name="Roques C."/>
            <person name="Cabau C."/>
            <person name="Klopp C."/>
            <person name="Donnadieu C."/>
            <person name="Jouanno E."/>
            <person name="Lampietro C."/>
            <person name="Louis A."/>
            <person name="Herpin A."/>
            <person name="Echchiki A."/>
            <person name="Berthelot C."/>
            <person name="Parey E."/>
            <person name="Roest-Crollius H."/>
            <person name="Braasch I."/>
            <person name="Postlethwait J."/>
            <person name="Bobe J."/>
            <person name="Montfort J."/>
            <person name="Bouchez O."/>
            <person name="Begum T."/>
            <person name="Mejri S."/>
            <person name="Adams A."/>
            <person name="Chen W.-J."/>
            <person name="Guiguen Y."/>
        </authorList>
    </citation>
    <scope>NUCLEOTIDE SEQUENCE</scope>
    <source>
        <tissue evidence="4">Blood</tissue>
    </source>
</reference>
<gene>
    <name evidence="4" type="ORF">AGOR_G00018580</name>
</gene>
<dbReference type="GO" id="GO:0030027">
    <property type="term" value="C:lamellipodium"/>
    <property type="evidence" value="ECO:0007669"/>
    <property type="project" value="TreeGrafter"/>
</dbReference>
<dbReference type="GO" id="GO:0005096">
    <property type="term" value="F:GTPase activator activity"/>
    <property type="evidence" value="ECO:0007669"/>
    <property type="project" value="UniProtKB-KW"/>
</dbReference>
<dbReference type="FunFam" id="1.10.555.10:FF:000002">
    <property type="entry name" value="rho GTPase-activating protein 32 isoform X1"/>
    <property type="match status" value="1"/>
</dbReference>
<feature type="compositionally biased region" description="Basic and acidic residues" evidence="2">
    <location>
        <begin position="794"/>
        <end position="813"/>
    </location>
</feature>
<comment type="caution">
    <text evidence="4">The sequence shown here is derived from an EMBL/GenBank/DDBJ whole genome shotgun (WGS) entry which is preliminary data.</text>
</comment>
<dbReference type="SMART" id="SM00324">
    <property type="entry name" value="RhoGAP"/>
    <property type="match status" value="1"/>
</dbReference>
<dbReference type="AlphaFoldDB" id="A0A8T3E4X0"/>
<dbReference type="PANTHER" id="PTHR15729:SF3">
    <property type="entry name" value="RHO GTPASE-ACTIVATING PROTEIN 31"/>
    <property type="match status" value="1"/>
</dbReference>
<feature type="region of interest" description="Disordered" evidence="2">
    <location>
        <begin position="608"/>
        <end position="643"/>
    </location>
</feature>
<dbReference type="SUPFAM" id="SSF48350">
    <property type="entry name" value="GTPase activation domain, GAP"/>
    <property type="match status" value="1"/>
</dbReference>
<dbReference type="PANTHER" id="PTHR15729">
    <property type="entry name" value="CDC42 GTPASE-ACTIVATING PROTEIN"/>
    <property type="match status" value="1"/>
</dbReference>
<evidence type="ECO:0000256" key="1">
    <source>
        <dbReference type="ARBA" id="ARBA00022468"/>
    </source>
</evidence>
<dbReference type="Gene3D" id="1.10.555.10">
    <property type="entry name" value="Rho GTPase activation protein"/>
    <property type="match status" value="1"/>
</dbReference>
<keyword evidence="5" id="KW-1185">Reference proteome</keyword>
<name>A0A8T3E4X0_9TELE</name>